<reference evidence="2" key="1">
    <citation type="journal article" date="2022" name="Front. Genet.">
        <title>Chromosome-Scale Assembly of the Dendrobium nobile Genome Provides Insights Into the Molecular Mechanism of the Biosynthesis of the Medicinal Active Ingredient of Dendrobium.</title>
        <authorList>
            <person name="Xu Q."/>
            <person name="Niu S.-C."/>
            <person name="Li K.-L."/>
            <person name="Zheng P.-J."/>
            <person name="Zhang X.-J."/>
            <person name="Jia Y."/>
            <person name="Liu Y."/>
            <person name="Niu Y.-X."/>
            <person name="Yu L.-H."/>
            <person name="Chen D.-F."/>
            <person name="Zhang G.-Q."/>
        </authorList>
    </citation>
    <scope>NUCLEOTIDE SEQUENCE</scope>
    <source>
        <tissue evidence="2">Leaf</tissue>
    </source>
</reference>
<feature type="region of interest" description="Disordered" evidence="1">
    <location>
        <begin position="65"/>
        <end position="91"/>
    </location>
</feature>
<accession>A0A8T3BTL6</accession>
<organism evidence="2 3">
    <name type="scientific">Dendrobium nobile</name>
    <name type="common">Orchid</name>
    <dbReference type="NCBI Taxonomy" id="94219"/>
    <lineage>
        <taxon>Eukaryota</taxon>
        <taxon>Viridiplantae</taxon>
        <taxon>Streptophyta</taxon>
        <taxon>Embryophyta</taxon>
        <taxon>Tracheophyta</taxon>
        <taxon>Spermatophyta</taxon>
        <taxon>Magnoliopsida</taxon>
        <taxon>Liliopsida</taxon>
        <taxon>Asparagales</taxon>
        <taxon>Orchidaceae</taxon>
        <taxon>Epidendroideae</taxon>
        <taxon>Malaxideae</taxon>
        <taxon>Dendrobiinae</taxon>
        <taxon>Dendrobium</taxon>
    </lineage>
</organism>
<sequence>MVIELKVSVCNTHQSLEASSTRGLFYLIVFFSKFWFSFSPTPISTIDPFLHHVIHSFPPLQLQAPLNHPNPRRQAPPPWAAGHHLASNLDDDTNHHNDSLIWVCNKGRV</sequence>
<dbReference type="Proteomes" id="UP000829196">
    <property type="component" value="Unassembled WGS sequence"/>
</dbReference>
<gene>
    <name evidence="2" type="ORF">KFK09_006863</name>
</gene>
<keyword evidence="3" id="KW-1185">Reference proteome</keyword>
<evidence type="ECO:0000256" key="1">
    <source>
        <dbReference type="SAM" id="MobiDB-lite"/>
    </source>
</evidence>
<dbReference type="AlphaFoldDB" id="A0A8T3BTL6"/>
<protein>
    <submittedName>
        <fullName evidence="2">Uncharacterized protein</fullName>
    </submittedName>
</protein>
<proteinExistence type="predicted"/>
<dbReference type="EMBL" id="JAGYWB010000006">
    <property type="protein sequence ID" value="KAI0519416.1"/>
    <property type="molecule type" value="Genomic_DNA"/>
</dbReference>
<comment type="caution">
    <text evidence="2">The sequence shown here is derived from an EMBL/GenBank/DDBJ whole genome shotgun (WGS) entry which is preliminary data.</text>
</comment>
<evidence type="ECO:0000313" key="3">
    <source>
        <dbReference type="Proteomes" id="UP000829196"/>
    </source>
</evidence>
<evidence type="ECO:0000313" key="2">
    <source>
        <dbReference type="EMBL" id="KAI0519416.1"/>
    </source>
</evidence>
<name>A0A8T3BTL6_DENNO</name>